<protein>
    <submittedName>
        <fullName evidence="1">Tumor suppressing sub-chromosomal transferable candidate</fullName>
    </submittedName>
</protein>
<name>A0ACC1Z3S8_MELAZ</name>
<gene>
    <name evidence="1" type="ORF">OWV82_002321</name>
</gene>
<keyword evidence="2" id="KW-1185">Reference proteome</keyword>
<dbReference type="EMBL" id="CM051394">
    <property type="protein sequence ID" value="KAJ4729555.1"/>
    <property type="molecule type" value="Genomic_DNA"/>
</dbReference>
<reference evidence="1 2" key="1">
    <citation type="journal article" date="2023" name="Science">
        <title>Complex scaffold remodeling in plant triterpene biosynthesis.</title>
        <authorList>
            <person name="De La Pena R."/>
            <person name="Hodgson H."/>
            <person name="Liu J.C."/>
            <person name="Stephenson M.J."/>
            <person name="Martin A.C."/>
            <person name="Owen C."/>
            <person name="Harkess A."/>
            <person name="Leebens-Mack J."/>
            <person name="Jimenez L.E."/>
            <person name="Osbourn A."/>
            <person name="Sattely E.S."/>
        </authorList>
    </citation>
    <scope>NUCLEOTIDE SEQUENCE [LARGE SCALE GENOMIC DNA]</scope>
    <source>
        <strain evidence="2">cv. JPN11</strain>
        <tissue evidence="1">Leaf</tissue>
    </source>
</reference>
<accession>A0ACC1Z3S8</accession>
<sequence length="420" mass="47564">MENSFKVRVDRIFGSLSSSTSQNLSSLWSLTDDEIGRNEWNREKDEPEPEPQLNAFFSNLREKKPDDFSAEREKDILDLDDDLDEDDTLARDSRGSSGQPARGDDYNDEEWEIKSNIGLDCTLDNEEEEDQYDKVAVGKEKAGERLYMKDINDYETDADSFNELPNSFKEALRDPRANHIAAKLRLKEDAEAAKKINSLQVSKKDAPSDITAQINTSADGNLKPILKRGDMRSDSRPQKRVRFDSECVDNLDHKEDFNEKSEEGKSMVTNEEFPSGIPDYMRNPTKYTCYTLDSDDIDDKSNRQAYMDFLNMLKKSKTTEMQLEDHSSDLPKAVTFIPRKKRGDATMAENDTKSKQNQDDTCKDSGNRKGLPISIAAGDEDNGEVCAMEEDKPEAAAAPKISGSQGSGRQYRMRDKADME</sequence>
<evidence type="ECO:0000313" key="2">
    <source>
        <dbReference type="Proteomes" id="UP001164539"/>
    </source>
</evidence>
<comment type="caution">
    <text evidence="1">The sequence shown here is derived from an EMBL/GenBank/DDBJ whole genome shotgun (WGS) entry which is preliminary data.</text>
</comment>
<evidence type="ECO:0000313" key="1">
    <source>
        <dbReference type="EMBL" id="KAJ4729555.1"/>
    </source>
</evidence>
<organism evidence="1 2">
    <name type="scientific">Melia azedarach</name>
    <name type="common">Chinaberry tree</name>
    <dbReference type="NCBI Taxonomy" id="155640"/>
    <lineage>
        <taxon>Eukaryota</taxon>
        <taxon>Viridiplantae</taxon>
        <taxon>Streptophyta</taxon>
        <taxon>Embryophyta</taxon>
        <taxon>Tracheophyta</taxon>
        <taxon>Spermatophyta</taxon>
        <taxon>Magnoliopsida</taxon>
        <taxon>eudicotyledons</taxon>
        <taxon>Gunneridae</taxon>
        <taxon>Pentapetalae</taxon>
        <taxon>rosids</taxon>
        <taxon>malvids</taxon>
        <taxon>Sapindales</taxon>
        <taxon>Meliaceae</taxon>
        <taxon>Melia</taxon>
    </lineage>
</organism>
<proteinExistence type="predicted"/>
<dbReference type="Proteomes" id="UP001164539">
    <property type="component" value="Chromosome 1"/>
</dbReference>